<feature type="signal peptide" evidence="1">
    <location>
        <begin position="1"/>
        <end position="20"/>
    </location>
</feature>
<keyword evidence="3" id="KW-1185">Reference proteome</keyword>
<organism evidence="2 3">
    <name type="scientific">Exophiala spinifera</name>
    <dbReference type="NCBI Taxonomy" id="91928"/>
    <lineage>
        <taxon>Eukaryota</taxon>
        <taxon>Fungi</taxon>
        <taxon>Dikarya</taxon>
        <taxon>Ascomycota</taxon>
        <taxon>Pezizomycotina</taxon>
        <taxon>Eurotiomycetes</taxon>
        <taxon>Chaetothyriomycetidae</taxon>
        <taxon>Chaetothyriales</taxon>
        <taxon>Herpotrichiellaceae</taxon>
        <taxon>Exophiala</taxon>
    </lineage>
</organism>
<accession>A0A0D1YNS0</accession>
<dbReference type="HOGENOM" id="CLU_071375_0_0_1"/>
<dbReference type="VEuPathDB" id="FungiDB:PV08_03951"/>
<evidence type="ECO:0000256" key="1">
    <source>
        <dbReference type="SAM" id="SignalP"/>
    </source>
</evidence>
<gene>
    <name evidence="2" type="ORF">PV08_03951</name>
</gene>
<dbReference type="OrthoDB" id="4120832at2759"/>
<dbReference type="AlphaFoldDB" id="A0A0D1YNS0"/>
<evidence type="ECO:0000313" key="3">
    <source>
        <dbReference type="Proteomes" id="UP000053328"/>
    </source>
</evidence>
<name>A0A0D1YNS0_9EURO</name>
<evidence type="ECO:0008006" key="4">
    <source>
        <dbReference type="Google" id="ProtNLM"/>
    </source>
</evidence>
<dbReference type="GeneID" id="27331034"/>
<proteinExistence type="predicted"/>
<evidence type="ECO:0000313" key="2">
    <source>
        <dbReference type="EMBL" id="KIW16761.1"/>
    </source>
</evidence>
<dbReference type="STRING" id="91928.A0A0D1YNS0"/>
<reference evidence="2 3" key="1">
    <citation type="submission" date="2015-01" db="EMBL/GenBank/DDBJ databases">
        <title>The Genome Sequence of Exophiala spinifera CBS89968.</title>
        <authorList>
            <consortium name="The Broad Institute Genomics Platform"/>
            <person name="Cuomo C."/>
            <person name="de Hoog S."/>
            <person name="Gorbushina A."/>
            <person name="Stielow B."/>
            <person name="Teixiera M."/>
            <person name="Abouelleil A."/>
            <person name="Chapman S.B."/>
            <person name="Priest M."/>
            <person name="Young S.K."/>
            <person name="Wortman J."/>
            <person name="Nusbaum C."/>
            <person name="Birren B."/>
        </authorList>
    </citation>
    <scope>NUCLEOTIDE SEQUENCE [LARGE SCALE GENOMIC DNA]</scope>
    <source>
        <strain evidence="2 3">CBS 89968</strain>
    </source>
</reference>
<protein>
    <recommendedName>
        <fullName evidence="4">Apple domain-containing protein</fullName>
    </recommendedName>
</protein>
<feature type="chain" id="PRO_5002237098" description="Apple domain-containing protein" evidence="1">
    <location>
        <begin position="21"/>
        <end position="286"/>
    </location>
</feature>
<dbReference type="RefSeq" id="XP_016236977.1">
    <property type="nucleotide sequence ID" value="XM_016378300.1"/>
</dbReference>
<dbReference type="EMBL" id="KN847494">
    <property type="protein sequence ID" value="KIW16761.1"/>
    <property type="molecule type" value="Genomic_DNA"/>
</dbReference>
<sequence length="286" mass="30242">MVKYTSTILASAALATTVVASDPVCSVVTEVITGEWEWIADPTWADWTTATTTTTKKPAVTTTTTFDPAWLDWTTTTTTTTPVDPTWLDWTTTTTTTKKPAVTTTTTYVDPTWLDWTTTTTTTTTTYVDPTWLDWTSSSAATTTTTPAPVYTTTTTTPGVVTTTTTTTVAPPPSATCPADNGATVPGAGSCECEYQVNCNVHADTSTNPTFWQTTGTVDTLQACLDICDNNSLCTATIWCDDSSQCGSDYHVCWQTSGLGGVAGAGYGQVSYKSSCKGSCSSSYNS</sequence>
<dbReference type="Proteomes" id="UP000053328">
    <property type="component" value="Unassembled WGS sequence"/>
</dbReference>
<keyword evidence="1" id="KW-0732">Signal</keyword>